<reference evidence="1 2" key="1">
    <citation type="submission" date="2016-06" db="EMBL/GenBank/DDBJ databases">
        <title>Genome of Rhinopithecus bieti.</title>
        <authorList>
            <person name="Wu"/>
            <person name="C.-I. and Zhang"/>
            <person name="Y."/>
        </authorList>
    </citation>
    <scope>NUCLEOTIDE SEQUENCE</scope>
</reference>
<sequence>MDSLAAGELNASHQPWVPEFVAHWRKTHQDHLCSLHSWTWALRKGPEPVPGKDRLLLAAFPAEVSPVDTASVSAYGRAPRYMYKGVKKCVYTPVSKNSTPWLLLGGI</sequence>
<dbReference type="Proteomes" id="UP000233180">
    <property type="component" value="Unassembled WGS sequence"/>
</dbReference>
<keyword evidence="2" id="KW-1185">Reference proteome</keyword>
<name>A0A2K6MYT3_RHIBE</name>
<proteinExistence type="predicted"/>
<protein>
    <submittedName>
        <fullName evidence="1">Uncharacterized protein</fullName>
    </submittedName>
</protein>
<evidence type="ECO:0000313" key="2">
    <source>
        <dbReference type="Proteomes" id="UP000233180"/>
    </source>
</evidence>
<accession>A0A2K6MYT3</accession>
<dbReference type="Ensembl" id="ENSRBIT00000064954.1">
    <property type="protein sequence ID" value="ENSRBIP00000040919.1"/>
    <property type="gene ID" value="ENSRBIG00000043845.1"/>
</dbReference>
<organism evidence="1 2">
    <name type="scientific">Rhinopithecus bieti</name>
    <name type="common">Black snub-nosed monkey</name>
    <name type="synonym">Pygathrix bieti</name>
    <dbReference type="NCBI Taxonomy" id="61621"/>
    <lineage>
        <taxon>Eukaryota</taxon>
        <taxon>Metazoa</taxon>
        <taxon>Chordata</taxon>
        <taxon>Craniata</taxon>
        <taxon>Vertebrata</taxon>
        <taxon>Euteleostomi</taxon>
        <taxon>Mammalia</taxon>
        <taxon>Eutheria</taxon>
        <taxon>Euarchontoglires</taxon>
        <taxon>Primates</taxon>
        <taxon>Haplorrhini</taxon>
        <taxon>Catarrhini</taxon>
        <taxon>Cercopithecidae</taxon>
        <taxon>Colobinae</taxon>
        <taxon>Rhinopithecus</taxon>
    </lineage>
</organism>
<dbReference type="GeneTree" id="ENSGT00940000166268"/>
<evidence type="ECO:0000313" key="1">
    <source>
        <dbReference type="Ensembl" id="ENSRBIP00000040919.1"/>
    </source>
</evidence>
<reference evidence="1" key="2">
    <citation type="submission" date="2025-08" db="UniProtKB">
        <authorList>
            <consortium name="Ensembl"/>
        </authorList>
    </citation>
    <scope>IDENTIFICATION</scope>
</reference>
<dbReference type="AlphaFoldDB" id="A0A2K6MYT3"/>
<reference evidence="1" key="3">
    <citation type="submission" date="2025-09" db="UniProtKB">
        <authorList>
            <consortium name="Ensembl"/>
        </authorList>
    </citation>
    <scope>IDENTIFICATION</scope>
</reference>